<evidence type="ECO:0000256" key="1">
    <source>
        <dbReference type="SAM" id="MobiDB-lite"/>
    </source>
</evidence>
<reference evidence="3" key="2">
    <citation type="submission" date="2025-08" db="UniProtKB">
        <authorList>
            <consortium name="RefSeq"/>
        </authorList>
    </citation>
    <scope>IDENTIFICATION</scope>
    <source>
        <tissue evidence="3">Leaf</tissue>
    </source>
</reference>
<dbReference type="PANTHER" id="PTHR35304">
    <property type="entry name" value="OS05G0120300 PROTEIN-RELATED"/>
    <property type="match status" value="1"/>
</dbReference>
<gene>
    <name evidence="3" type="primary">LOC110798371</name>
</gene>
<dbReference type="PANTHER" id="PTHR35304:SF13">
    <property type="match status" value="1"/>
</dbReference>
<proteinExistence type="predicted"/>
<feature type="region of interest" description="Disordered" evidence="1">
    <location>
        <begin position="1"/>
        <end position="26"/>
    </location>
</feature>
<keyword evidence="2" id="KW-1185">Reference proteome</keyword>
<dbReference type="AlphaFoldDB" id="A0A9R0J1G5"/>
<protein>
    <submittedName>
        <fullName evidence="3">Uncharacterized protein</fullName>
    </submittedName>
</protein>
<accession>A0A9R0J1G5</accession>
<dbReference type="RefSeq" id="XP_021859246.2">
    <property type="nucleotide sequence ID" value="XM_022003554.2"/>
</dbReference>
<name>A0A9R0J1G5_SPIOL</name>
<dbReference type="Proteomes" id="UP000813463">
    <property type="component" value="Chromosome 6"/>
</dbReference>
<organism evidence="2 3">
    <name type="scientific">Spinacia oleracea</name>
    <name type="common">Spinach</name>
    <dbReference type="NCBI Taxonomy" id="3562"/>
    <lineage>
        <taxon>Eukaryota</taxon>
        <taxon>Viridiplantae</taxon>
        <taxon>Streptophyta</taxon>
        <taxon>Embryophyta</taxon>
        <taxon>Tracheophyta</taxon>
        <taxon>Spermatophyta</taxon>
        <taxon>Magnoliopsida</taxon>
        <taxon>eudicotyledons</taxon>
        <taxon>Gunneridae</taxon>
        <taxon>Pentapetalae</taxon>
        <taxon>Caryophyllales</taxon>
        <taxon>Chenopodiaceae</taxon>
        <taxon>Chenopodioideae</taxon>
        <taxon>Anserineae</taxon>
        <taxon>Spinacia</taxon>
    </lineage>
</organism>
<sequence length="122" mass="13699">MSSSTCISSSSDSRFSKPMDLGGGGGGVRVVDSKSCRQLYLRTAYTFSRPDEEEEEDDGNMKKAKKCLGRVRNRVYRRDDHHNNNKGSMVMFRKVKEFSCASLLAMIRRMLACTAKVDAAHH</sequence>
<evidence type="ECO:0000313" key="3">
    <source>
        <dbReference type="RefSeq" id="XP_021859246.2"/>
    </source>
</evidence>
<dbReference type="GeneID" id="110798371"/>
<evidence type="ECO:0000313" key="2">
    <source>
        <dbReference type="Proteomes" id="UP000813463"/>
    </source>
</evidence>
<feature type="compositionally biased region" description="Low complexity" evidence="1">
    <location>
        <begin position="1"/>
        <end position="13"/>
    </location>
</feature>
<dbReference type="KEGG" id="soe:110798371"/>
<reference evidence="2" key="1">
    <citation type="journal article" date="2021" name="Nat. Commun.">
        <title>Genomic analyses provide insights into spinach domestication and the genetic basis of agronomic traits.</title>
        <authorList>
            <person name="Cai X."/>
            <person name="Sun X."/>
            <person name="Xu C."/>
            <person name="Sun H."/>
            <person name="Wang X."/>
            <person name="Ge C."/>
            <person name="Zhang Z."/>
            <person name="Wang Q."/>
            <person name="Fei Z."/>
            <person name="Jiao C."/>
            <person name="Wang Q."/>
        </authorList>
    </citation>
    <scope>NUCLEOTIDE SEQUENCE [LARGE SCALE GENOMIC DNA]</scope>
    <source>
        <strain evidence="2">cv. Varoflay</strain>
    </source>
</reference>